<feature type="transmembrane region" description="Helical" evidence="1">
    <location>
        <begin position="20"/>
        <end position="40"/>
    </location>
</feature>
<keyword evidence="1" id="KW-1133">Transmembrane helix</keyword>
<reference evidence="2 3" key="1">
    <citation type="submission" date="2016-07" db="EMBL/GenBank/DDBJ databases">
        <title>Pervasive Adenine N6-methylation of Active Genes in Fungi.</title>
        <authorList>
            <consortium name="DOE Joint Genome Institute"/>
            <person name="Mondo S.J."/>
            <person name="Dannebaum R.O."/>
            <person name="Kuo R.C."/>
            <person name="Labutti K."/>
            <person name="Haridas S."/>
            <person name="Kuo A."/>
            <person name="Salamov A."/>
            <person name="Ahrendt S.R."/>
            <person name="Lipzen A."/>
            <person name="Sullivan W."/>
            <person name="Andreopoulos W.B."/>
            <person name="Clum A."/>
            <person name="Lindquist E."/>
            <person name="Daum C."/>
            <person name="Ramamoorthy G.K."/>
            <person name="Gryganskyi A."/>
            <person name="Culley D."/>
            <person name="Magnuson J.K."/>
            <person name="James T.Y."/>
            <person name="O'Malley M.A."/>
            <person name="Stajich J.E."/>
            <person name="Spatafora J.W."/>
            <person name="Visel A."/>
            <person name="Grigoriev I.V."/>
        </authorList>
    </citation>
    <scope>NUCLEOTIDE SEQUENCE [LARGE SCALE GENOMIC DNA]</scope>
    <source>
        <strain evidence="2 3">PL171</strain>
    </source>
</reference>
<dbReference type="EMBL" id="MCFL01000039">
    <property type="protein sequence ID" value="ORZ33058.1"/>
    <property type="molecule type" value="Genomic_DNA"/>
</dbReference>
<evidence type="ECO:0000313" key="3">
    <source>
        <dbReference type="Proteomes" id="UP000193411"/>
    </source>
</evidence>
<proteinExistence type="predicted"/>
<evidence type="ECO:0000256" key="1">
    <source>
        <dbReference type="SAM" id="Phobius"/>
    </source>
</evidence>
<comment type="caution">
    <text evidence="2">The sequence shown here is derived from an EMBL/GenBank/DDBJ whole genome shotgun (WGS) entry which is preliminary data.</text>
</comment>
<name>A0A1Y2HEQ1_9FUNG</name>
<keyword evidence="1" id="KW-0472">Membrane</keyword>
<keyword evidence="3" id="KW-1185">Reference proteome</keyword>
<dbReference type="InterPro" id="IPR010530">
    <property type="entry name" value="B12D"/>
</dbReference>
<keyword evidence="1" id="KW-0812">Transmembrane</keyword>
<evidence type="ECO:0000313" key="2">
    <source>
        <dbReference type="EMBL" id="ORZ33058.1"/>
    </source>
</evidence>
<dbReference type="Proteomes" id="UP000193411">
    <property type="component" value="Unassembled WGS sequence"/>
</dbReference>
<dbReference type="Pfam" id="PF06522">
    <property type="entry name" value="B12D"/>
    <property type="match status" value="1"/>
</dbReference>
<dbReference type="AlphaFoldDB" id="A0A1Y2HEQ1"/>
<dbReference type="OrthoDB" id="202195at2759"/>
<sequence length="69" mass="8296">MTFLSYFSRTFRQYPEILPLVGAVTIVTSFGIYSSTHKILQDQDLRIRQNQGHITWDERLRRWEDAKKH</sequence>
<accession>A0A1Y2HEQ1</accession>
<gene>
    <name evidence="2" type="ORF">BCR44DRAFT_125825</name>
</gene>
<organism evidence="2 3">
    <name type="scientific">Catenaria anguillulae PL171</name>
    <dbReference type="NCBI Taxonomy" id="765915"/>
    <lineage>
        <taxon>Eukaryota</taxon>
        <taxon>Fungi</taxon>
        <taxon>Fungi incertae sedis</taxon>
        <taxon>Blastocladiomycota</taxon>
        <taxon>Blastocladiomycetes</taxon>
        <taxon>Blastocladiales</taxon>
        <taxon>Catenariaceae</taxon>
        <taxon>Catenaria</taxon>
    </lineage>
</organism>
<protein>
    <submittedName>
        <fullName evidence="2">Uncharacterized protein</fullName>
    </submittedName>
</protein>